<feature type="chain" id="PRO_5027977105" evidence="1">
    <location>
        <begin position="22"/>
        <end position="585"/>
    </location>
</feature>
<evidence type="ECO:0000313" key="2">
    <source>
        <dbReference type="RefSeq" id="XP_028146046.1"/>
    </source>
</evidence>
<dbReference type="AlphaFoldDB" id="A0A6P7G9X0"/>
<dbReference type="Pfam" id="PF02995">
    <property type="entry name" value="DUF229"/>
    <property type="match status" value="1"/>
</dbReference>
<protein>
    <submittedName>
        <fullName evidence="2">Uncharacterized protein LOC114339588</fullName>
    </submittedName>
</protein>
<dbReference type="RefSeq" id="XP_028146046.1">
    <property type="nucleotide sequence ID" value="XM_028290245.1"/>
</dbReference>
<feature type="signal peptide" evidence="1">
    <location>
        <begin position="1"/>
        <end position="21"/>
    </location>
</feature>
<dbReference type="FunCoup" id="A0A6P7G9X0">
    <property type="interactions" value="3"/>
</dbReference>
<sequence length="585" mass="68055">MFNLKWFLLVGFFHIFAIVTTEDYIINNEKCKMPNFPAYSEETNPFYISLPYINCTDSNLLTYTSVKNNTAYLHIDRDNLDQYYSTRDMIDCCYSYVRREGSENFPDIGISFSTCTPFNSTVALQEDIVSVKCYLDADKIYENVHTTIVVTEAVKQKLQKFQIRKESKRRPLSVLFIVIDSVARLNFERTMPLTREFILENNFTDYMAYSKIDDNTFPNFNALITGLNLKQSNEICKPYEIGQLNKCPMIWYDFRDSGYATAYAEDWAEISTYNYLKKGFTNPPTDYYFKPYMEAAKGLGTTFIDTMPFCAGPETQGERILDIAKDFSTTFKDQPNFGIFWMNTFSHNYLNTPSRMDQTFKKFMEDLKSEGILDSSMVVLLADHGMRFGRIRQTNQGWYEERLPMNFISLPPWFKEEYPRKYQNFKDNSKKLTSTYDFYLTLQDILAMSVSNYTMAGSKACPTCASFFAEIPEKRSCSKAGVPERWCTCIGKFENNHTDLTPEIQKAAVTFIMDSGVLRPTNTSINKIESASITYFNKKMYLKFIVEADNYYIYQVVLRATNNPIKFVKVVNIVQLWKRSPISFK</sequence>
<dbReference type="PANTHER" id="PTHR10974">
    <property type="entry name" value="FI08016P-RELATED"/>
    <property type="match status" value="1"/>
</dbReference>
<dbReference type="PANTHER" id="PTHR10974:SF9">
    <property type="entry name" value="DUF229 DOMAIN CONTAINING PROTEIN-RELATED"/>
    <property type="match status" value="1"/>
</dbReference>
<organism evidence="2">
    <name type="scientific">Diabrotica virgifera virgifera</name>
    <name type="common">western corn rootworm</name>
    <dbReference type="NCBI Taxonomy" id="50390"/>
    <lineage>
        <taxon>Eukaryota</taxon>
        <taxon>Metazoa</taxon>
        <taxon>Ecdysozoa</taxon>
        <taxon>Arthropoda</taxon>
        <taxon>Hexapoda</taxon>
        <taxon>Insecta</taxon>
        <taxon>Pterygota</taxon>
        <taxon>Neoptera</taxon>
        <taxon>Endopterygota</taxon>
        <taxon>Coleoptera</taxon>
        <taxon>Polyphaga</taxon>
        <taxon>Cucujiformia</taxon>
        <taxon>Chrysomeloidea</taxon>
        <taxon>Chrysomelidae</taxon>
        <taxon>Galerucinae</taxon>
        <taxon>Diabroticina</taxon>
        <taxon>Diabroticites</taxon>
        <taxon>Diabrotica</taxon>
    </lineage>
</organism>
<dbReference type="SUPFAM" id="SSF53649">
    <property type="entry name" value="Alkaline phosphatase-like"/>
    <property type="match status" value="1"/>
</dbReference>
<dbReference type="InterPro" id="IPR004245">
    <property type="entry name" value="DUF229"/>
</dbReference>
<dbReference type="KEGG" id="dvv:114339588"/>
<dbReference type="GO" id="GO:0005615">
    <property type="term" value="C:extracellular space"/>
    <property type="evidence" value="ECO:0007669"/>
    <property type="project" value="TreeGrafter"/>
</dbReference>
<gene>
    <name evidence="2" type="primary">LOC114339588</name>
</gene>
<dbReference type="CDD" id="cd16021">
    <property type="entry name" value="ALP_like"/>
    <property type="match status" value="1"/>
</dbReference>
<proteinExistence type="predicted"/>
<dbReference type="FunFam" id="3.40.720.10:FF:000017">
    <property type="entry name" value="Predicted protein"/>
    <property type="match status" value="1"/>
</dbReference>
<reference evidence="2" key="1">
    <citation type="submission" date="2025-08" db="UniProtKB">
        <authorList>
            <consortium name="RefSeq"/>
        </authorList>
    </citation>
    <scope>IDENTIFICATION</scope>
    <source>
        <tissue evidence="2">Whole insect</tissue>
    </source>
</reference>
<dbReference type="Gene3D" id="3.40.720.10">
    <property type="entry name" value="Alkaline Phosphatase, subunit A"/>
    <property type="match status" value="2"/>
</dbReference>
<keyword evidence="1" id="KW-0732">Signal</keyword>
<dbReference type="OrthoDB" id="413313at2759"/>
<dbReference type="InParanoid" id="A0A6P7G9X0"/>
<dbReference type="InterPro" id="IPR017850">
    <property type="entry name" value="Alkaline_phosphatase_core_sf"/>
</dbReference>
<accession>A0A6P7G9X0</accession>
<name>A0A6P7G9X0_DIAVI</name>
<evidence type="ECO:0000256" key="1">
    <source>
        <dbReference type="SAM" id="SignalP"/>
    </source>
</evidence>